<dbReference type="EMBL" id="JACBZO010000001">
    <property type="protein sequence ID" value="NYI41584.1"/>
    <property type="molecule type" value="Genomic_DNA"/>
</dbReference>
<name>A0A7Y9ZA41_9MICO</name>
<keyword evidence="2" id="KW-1185">Reference proteome</keyword>
<dbReference type="RefSeq" id="WP_257020123.1">
    <property type="nucleotide sequence ID" value="NZ_JACBZO010000001.1"/>
</dbReference>
<protein>
    <submittedName>
        <fullName evidence="1">Uncharacterized protein</fullName>
    </submittedName>
</protein>
<reference evidence="1 2" key="1">
    <citation type="submission" date="2020-07" db="EMBL/GenBank/DDBJ databases">
        <title>Sequencing the genomes of 1000 actinobacteria strains.</title>
        <authorList>
            <person name="Klenk H.-P."/>
        </authorList>
    </citation>
    <scope>NUCLEOTIDE SEQUENCE [LARGE SCALE GENOMIC DNA]</scope>
    <source>
        <strain evidence="1 2">DSM 19970</strain>
    </source>
</reference>
<dbReference type="AlphaFoldDB" id="A0A7Y9ZA41"/>
<comment type="caution">
    <text evidence="1">The sequence shown here is derived from an EMBL/GenBank/DDBJ whole genome shotgun (WGS) entry which is preliminary data.</text>
</comment>
<proteinExistence type="predicted"/>
<dbReference type="InterPro" id="IPR043758">
    <property type="entry name" value="DUF5703"/>
</dbReference>
<dbReference type="Proteomes" id="UP000547973">
    <property type="component" value="Unassembled WGS sequence"/>
</dbReference>
<dbReference type="Pfam" id="PF18963">
    <property type="entry name" value="DUF5703"/>
    <property type="match status" value="1"/>
</dbReference>
<evidence type="ECO:0000313" key="2">
    <source>
        <dbReference type="Proteomes" id="UP000547973"/>
    </source>
</evidence>
<organism evidence="1 2">
    <name type="scientific">Demequina lutea</name>
    <dbReference type="NCBI Taxonomy" id="431489"/>
    <lineage>
        <taxon>Bacteria</taxon>
        <taxon>Bacillati</taxon>
        <taxon>Actinomycetota</taxon>
        <taxon>Actinomycetes</taxon>
        <taxon>Micrococcales</taxon>
        <taxon>Demequinaceae</taxon>
        <taxon>Demequina</taxon>
    </lineage>
</organism>
<sequence>MTDSVRIAAGHVINPRMERAEARSHTQWRVVDVPRSITRAETTQILAEQAEYGRWELARSLVYVGGARRVWLRRRAMRVERTDAA</sequence>
<gene>
    <name evidence="1" type="ORF">BKA03_001703</name>
</gene>
<accession>A0A7Y9ZA41</accession>
<evidence type="ECO:0000313" key="1">
    <source>
        <dbReference type="EMBL" id="NYI41584.1"/>
    </source>
</evidence>